<feature type="non-terminal residue" evidence="1">
    <location>
        <position position="69"/>
    </location>
</feature>
<evidence type="ECO:0000313" key="1">
    <source>
        <dbReference type="EMBL" id="KCV37043.1"/>
    </source>
</evidence>
<dbReference type="Proteomes" id="UP000025756">
    <property type="component" value="Unassembled WGS sequence"/>
</dbReference>
<evidence type="ECO:0000313" key="2">
    <source>
        <dbReference type="Proteomes" id="UP000025756"/>
    </source>
</evidence>
<proteinExistence type="predicted"/>
<reference evidence="1 2" key="1">
    <citation type="submission" date="2014-03" db="EMBL/GenBank/DDBJ databases">
        <title>Genome sequence of Bordetella bronchiseptica.</title>
        <authorList>
            <person name="Harvill E."/>
            <person name="Goodfield L.L."/>
            <person name="Ivanov Y.V."/>
            <person name="Meyer J.A."/>
            <person name="Muse S.J."/>
            <person name="Jacobs N."/>
            <person name="Bendor L."/>
            <person name="Smallridge W.E."/>
            <person name="Brinkac L.M."/>
            <person name="Sanka R."/>
            <person name="Kim M."/>
            <person name="Losada L."/>
        </authorList>
    </citation>
    <scope>NUCLEOTIDE SEQUENCE [LARGE SCALE GENOMIC DNA]</scope>
    <source>
        <strain evidence="1 2">00-P-2796</strain>
    </source>
</reference>
<sequence>MSNFKFLRAEFESLYDPAVSAEQLVYSDPRAACMRTRHALEQAVHWLYEHDLTLRLPYDDSLGVLLTQP</sequence>
<name>A0ABR4RJR7_BORBO</name>
<keyword evidence="2" id="KW-1185">Reference proteome</keyword>
<dbReference type="EMBL" id="JGWH01000043">
    <property type="protein sequence ID" value="KCV37043.1"/>
    <property type="molecule type" value="Genomic_DNA"/>
</dbReference>
<organism evidence="1 2">
    <name type="scientific">Bordetella bronchiseptica 00-P-2796</name>
    <dbReference type="NCBI Taxonomy" id="1331199"/>
    <lineage>
        <taxon>Bacteria</taxon>
        <taxon>Pseudomonadati</taxon>
        <taxon>Pseudomonadota</taxon>
        <taxon>Betaproteobacteria</taxon>
        <taxon>Burkholderiales</taxon>
        <taxon>Alcaligenaceae</taxon>
        <taxon>Bordetella</taxon>
    </lineage>
</organism>
<comment type="caution">
    <text evidence="1">The sequence shown here is derived from an EMBL/GenBank/DDBJ whole genome shotgun (WGS) entry which is preliminary data.</text>
</comment>
<dbReference type="RefSeq" id="WP_033474265.1">
    <property type="nucleotide sequence ID" value="NZ_JGWH01000043.1"/>
</dbReference>
<accession>A0ABR4RJR7</accession>
<protein>
    <submittedName>
        <fullName evidence="1">N-acetyltransferase YedL</fullName>
    </submittedName>
</protein>
<gene>
    <name evidence="1" type="ORF">L490_5215</name>
</gene>